<name>A0A4Y2WKK8_ARAVE</name>
<feature type="compositionally biased region" description="Basic and acidic residues" evidence="1">
    <location>
        <begin position="16"/>
        <end position="26"/>
    </location>
</feature>
<organism evidence="2 3">
    <name type="scientific">Araneus ventricosus</name>
    <name type="common">Orbweaver spider</name>
    <name type="synonym">Epeira ventricosa</name>
    <dbReference type="NCBI Taxonomy" id="182803"/>
    <lineage>
        <taxon>Eukaryota</taxon>
        <taxon>Metazoa</taxon>
        <taxon>Ecdysozoa</taxon>
        <taxon>Arthropoda</taxon>
        <taxon>Chelicerata</taxon>
        <taxon>Arachnida</taxon>
        <taxon>Araneae</taxon>
        <taxon>Araneomorphae</taxon>
        <taxon>Entelegynae</taxon>
        <taxon>Araneoidea</taxon>
        <taxon>Araneidae</taxon>
        <taxon>Araneus</taxon>
    </lineage>
</organism>
<evidence type="ECO:0000313" key="2">
    <source>
        <dbReference type="EMBL" id="GBO37551.1"/>
    </source>
</evidence>
<sequence length="74" mass="8394">QKEGKGWGGRLTGTRTGREGFRRKEEPEDQVESVHSCNSDITKGMGFDRISRRILSLVLRHPLDLRGSINEQSK</sequence>
<proteinExistence type="predicted"/>
<comment type="caution">
    <text evidence="2">The sequence shown here is derived from an EMBL/GenBank/DDBJ whole genome shotgun (WGS) entry which is preliminary data.</text>
</comment>
<dbReference type="AlphaFoldDB" id="A0A4Y2WKK8"/>
<feature type="compositionally biased region" description="Gly residues" evidence="1">
    <location>
        <begin position="1"/>
        <end position="11"/>
    </location>
</feature>
<evidence type="ECO:0000313" key="3">
    <source>
        <dbReference type="Proteomes" id="UP000499080"/>
    </source>
</evidence>
<dbReference type="EMBL" id="BGPR01062033">
    <property type="protein sequence ID" value="GBO37551.1"/>
    <property type="molecule type" value="Genomic_DNA"/>
</dbReference>
<dbReference type="Proteomes" id="UP000499080">
    <property type="component" value="Unassembled WGS sequence"/>
</dbReference>
<accession>A0A4Y2WKK8</accession>
<keyword evidence="3" id="KW-1185">Reference proteome</keyword>
<gene>
    <name evidence="2" type="ORF">AVEN_135831_1</name>
</gene>
<evidence type="ECO:0000256" key="1">
    <source>
        <dbReference type="SAM" id="MobiDB-lite"/>
    </source>
</evidence>
<feature type="non-terminal residue" evidence="2">
    <location>
        <position position="1"/>
    </location>
</feature>
<feature type="region of interest" description="Disordered" evidence="1">
    <location>
        <begin position="1"/>
        <end position="37"/>
    </location>
</feature>
<protein>
    <submittedName>
        <fullName evidence="2">Uncharacterized protein</fullName>
    </submittedName>
</protein>
<reference evidence="2 3" key="1">
    <citation type="journal article" date="2019" name="Sci. Rep.">
        <title>Orb-weaving spider Araneus ventricosus genome elucidates the spidroin gene catalogue.</title>
        <authorList>
            <person name="Kono N."/>
            <person name="Nakamura H."/>
            <person name="Ohtoshi R."/>
            <person name="Moran D.A.P."/>
            <person name="Shinohara A."/>
            <person name="Yoshida Y."/>
            <person name="Fujiwara M."/>
            <person name="Mori M."/>
            <person name="Tomita M."/>
            <person name="Arakawa K."/>
        </authorList>
    </citation>
    <scope>NUCLEOTIDE SEQUENCE [LARGE SCALE GENOMIC DNA]</scope>
</reference>